<dbReference type="RefSeq" id="WP_273692254.1">
    <property type="nucleotide sequence ID" value="NZ_CP117414.1"/>
</dbReference>
<dbReference type="InterPro" id="IPR049457">
    <property type="entry name" value="Emfourin"/>
</dbReference>
<organism evidence="1 2">
    <name type="scientific">Sphingomonas naphthae</name>
    <dbReference type="NCBI Taxonomy" id="1813468"/>
    <lineage>
        <taxon>Bacteria</taxon>
        <taxon>Pseudomonadati</taxon>
        <taxon>Pseudomonadota</taxon>
        <taxon>Alphaproteobacteria</taxon>
        <taxon>Sphingomonadales</taxon>
        <taxon>Sphingomonadaceae</taxon>
        <taxon>Sphingomonas</taxon>
    </lineage>
</organism>
<dbReference type="Proteomes" id="UP001220395">
    <property type="component" value="Plasmid unnamed3"/>
</dbReference>
<accession>A0ABY7TRS1</accession>
<sequence length="168" mass="17529">MNAVPATPDGDLVGLSVSEGFAHFPGLAAERTAALGALNPGRVRALLEAADAAAFFTRAEPGEAPVRPDARAWAQRISHAGRSRLLGLPEPFDDSRLATLVRLARGCLSGLQIIVDETRRIGAGTGMVGRKPAAGSANIFDALDTPCAGDIEISFDRPVSHPHPAIFD</sequence>
<gene>
    <name evidence="1" type="ORF">PQ455_20620</name>
</gene>
<evidence type="ECO:0000313" key="2">
    <source>
        <dbReference type="Proteomes" id="UP001220395"/>
    </source>
</evidence>
<keyword evidence="2" id="KW-1185">Reference proteome</keyword>
<dbReference type="Pfam" id="PF20242">
    <property type="entry name" value="Emfourin"/>
    <property type="match status" value="1"/>
</dbReference>
<protein>
    <submittedName>
        <fullName evidence="1">Uncharacterized protein</fullName>
    </submittedName>
</protein>
<geneLocation type="plasmid" evidence="1 2">
    <name>unnamed3</name>
</geneLocation>
<reference evidence="1 2" key="1">
    <citation type="submission" date="2023-02" db="EMBL/GenBank/DDBJ databases">
        <title>Genome sequence of Sphingomonas naphthae.</title>
        <authorList>
            <person name="Kim S."/>
            <person name="Heo J."/>
            <person name="Kwon S.-W."/>
        </authorList>
    </citation>
    <scope>NUCLEOTIDE SEQUENCE [LARGE SCALE GENOMIC DNA]</scope>
    <source>
        <strain evidence="1 2">KACC 18716</strain>
        <plasmid evidence="1 2">unnamed3</plasmid>
    </source>
</reference>
<proteinExistence type="predicted"/>
<dbReference type="EMBL" id="CP117414">
    <property type="protein sequence ID" value="WCT75883.1"/>
    <property type="molecule type" value="Genomic_DNA"/>
</dbReference>
<evidence type="ECO:0000313" key="1">
    <source>
        <dbReference type="EMBL" id="WCT75883.1"/>
    </source>
</evidence>
<keyword evidence="1" id="KW-0614">Plasmid</keyword>
<name>A0ABY7TRS1_9SPHN</name>